<evidence type="ECO:0000259" key="4">
    <source>
        <dbReference type="PROSITE" id="PS51071"/>
    </source>
</evidence>
<sequence length="279" mass="30951">MGFYVRIKQYATEFTQAEQKISDYILQNPEEVINFSAQQLAERTETSAASVVRFSRKLGFGGFGELKIEIAKTITNNYDDNFDAIISSEDSIIDITDKLVNKAVTSIKETQGLINFKDLEEAIDIIRKAENVYLFGVGASSLVAMDFMYKLARINKRVVYFMDSHLQLASSVHITEKDVAIGISYGGKTKEVNESISIAIEKGARVIAITSCNKNPLSSMSDISLKVPNAEKQIRFGAISSRVAQLIITDTLFLGVAIDNLDKVENSLLETRKAVEKLK</sequence>
<dbReference type="EMBL" id="JAESWA010000020">
    <property type="protein sequence ID" value="MBL4931545.1"/>
    <property type="molecule type" value="Genomic_DNA"/>
</dbReference>
<keyword evidence="2" id="KW-0238">DNA-binding</keyword>
<evidence type="ECO:0000256" key="2">
    <source>
        <dbReference type="ARBA" id="ARBA00023125"/>
    </source>
</evidence>
<dbReference type="Pfam" id="PF01380">
    <property type="entry name" value="SIS"/>
    <property type="match status" value="1"/>
</dbReference>
<evidence type="ECO:0000256" key="3">
    <source>
        <dbReference type="ARBA" id="ARBA00023163"/>
    </source>
</evidence>
<dbReference type="AlphaFoldDB" id="A0A937K4S5"/>
<feature type="domain" description="HTH rpiR-type" evidence="4">
    <location>
        <begin position="1"/>
        <end position="77"/>
    </location>
</feature>
<dbReference type="Pfam" id="PF01418">
    <property type="entry name" value="HTH_6"/>
    <property type="match status" value="1"/>
</dbReference>
<keyword evidence="7" id="KW-1185">Reference proteome</keyword>
<reference evidence="6" key="1">
    <citation type="submission" date="2021-01" db="EMBL/GenBank/DDBJ databases">
        <title>Genome public.</title>
        <authorList>
            <person name="Liu C."/>
            <person name="Sun Q."/>
        </authorList>
    </citation>
    <scope>NUCLEOTIDE SEQUENCE</scope>
    <source>
        <strain evidence="6">YIM B02565</strain>
    </source>
</reference>
<dbReference type="GO" id="GO:0097367">
    <property type="term" value="F:carbohydrate derivative binding"/>
    <property type="evidence" value="ECO:0007669"/>
    <property type="project" value="InterPro"/>
</dbReference>
<dbReference type="PANTHER" id="PTHR30514">
    <property type="entry name" value="GLUCOKINASE"/>
    <property type="match status" value="1"/>
</dbReference>
<dbReference type="InterPro" id="IPR046348">
    <property type="entry name" value="SIS_dom_sf"/>
</dbReference>
<dbReference type="PANTHER" id="PTHR30514:SF1">
    <property type="entry name" value="HTH-TYPE TRANSCRIPTIONAL REGULATOR HEXR-RELATED"/>
    <property type="match status" value="1"/>
</dbReference>
<dbReference type="PROSITE" id="PS51071">
    <property type="entry name" value="HTH_RPIR"/>
    <property type="match status" value="1"/>
</dbReference>
<dbReference type="InterPro" id="IPR000281">
    <property type="entry name" value="HTH_RpiR"/>
</dbReference>
<evidence type="ECO:0000256" key="1">
    <source>
        <dbReference type="ARBA" id="ARBA00023015"/>
    </source>
</evidence>
<dbReference type="InterPro" id="IPR035472">
    <property type="entry name" value="RpiR-like_SIS"/>
</dbReference>
<gene>
    <name evidence="6" type="ORF">JK634_06990</name>
</gene>
<evidence type="ECO:0000313" key="6">
    <source>
        <dbReference type="EMBL" id="MBL4931545.1"/>
    </source>
</evidence>
<keyword evidence="3" id="KW-0804">Transcription</keyword>
<comment type="caution">
    <text evidence="6">The sequence shown here is derived from an EMBL/GenBank/DDBJ whole genome shotgun (WGS) entry which is preliminary data.</text>
</comment>
<dbReference type="Proteomes" id="UP000623681">
    <property type="component" value="Unassembled WGS sequence"/>
</dbReference>
<dbReference type="InterPro" id="IPR036388">
    <property type="entry name" value="WH-like_DNA-bd_sf"/>
</dbReference>
<dbReference type="CDD" id="cd05013">
    <property type="entry name" value="SIS_RpiR"/>
    <property type="match status" value="1"/>
</dbReference>
<dbReference type="InterPro" id="IPR047640">
    <property type="entry name" value="RpiR-like"/>
</dbReference>
<dbReference type="InterPro" id="IPR001347">
    <property type="entry name" value="SIS_dom"/>
</dbReference>
<proteinExistence type="predicted"/>
<dbReference type="GO" id="GO:0003700">
    <property type="term" value="F:DNA-binding transcription factor activity"/>
    <property type="evidence" value="ECO:0007669"/>
    <property type="project" value="InterPro"/>
</dbReference>
<dbReference type="GO" id="GO:1901135">
    <property type="term" value="P:carbohydrate derivative metabolic process"/>
    <property type="evidence" value="ECO:0007669"/>
    <property type="project" value="InterPro"/>
</dbReference>
<evidence type="ECO:0000259" key="5">
    <source>
        <dbReference type="PROSITE" id="PS51464"/>
    </source>
</evidence>
<dbReference type="RefSeq" id="WP_202766929.1">
    <property type="nucleotide sequence ID" value="NZ_JAESWA010000020.1"/>
</dbReference>
<dbReference type="SUPFAM" id="SSF53697">
    <property type="entry name" value="SIS domain"/>
    <property type="match status" value="1"/>
</dbReference>
<protein>
    <submittedName>
        <fullName evidence="6">MurR/RpiR family transcriptional regulator</fullName>
    </submittedName>
</protein>
<dbReference type="SUPFAM" id="SSF46689">
    <property type="entry name" value="Homeodomain-like"/>
    <property type="match status" value="1"/>
</dbReference>
<organism evidence="6 7">
    <name type="scientific">Clostridium paridis</name>
    <dbReference type="NCBI Taxonomy" id="2803863"/>
    <lineage>
        <taxon>Bacteria</taxon>
        <taxon>Bacillati</taxon>
        <taxon>Bacillota</taxon>
        <taxon>Clostridia</taxon>
        <taxon>Eubacteriales</taxon>
        <taxon>Clostridiaceae</taxon>
        <taxon>Clostridium</taxon>
    </lineage>
</organism>
<accession>A0A937K4S5</accession>
<dbReference type="InterPro" id="IPR009057">
    <property type="entry name" value="Homeodomain-like_sf"/>
</dbReference>
<dbReference type="GO" id="GO:0003677">
    <property type="term" value="F:DNA binding"/>
    <property type="evidence" value="ECO:0007669"/>
    <property type="project" value="UniProtKB-KW"/>
</dbReference>
<dbReference type="Gene3D" id="1.10.10.10">
    <property type="entry name" value="Winged helix-like DNA-binding domain superfamily/Winged helix DNA-binding domain"/>
    <property type="match status" value="1"/>
</dbReference>
<dbReference type="PROSITE" id="PS51464">
    <property type="entry name" value="SIS"/>
    <property type="match status" value="1"/>
</dbReference>
<keyword evidence="1" id="KW-0805">Transcription regulation</keyword>
<dbReference type="Gene3D" id="3.40.50.10490">
    <property type="entry name" value="Glucose-6-phosphate isomerase like protein, domain 1"/>
    <property type="match status" value="1"/>
</dbReference>
<name>A0A937K4S5_9CLOT</name>
<evidence type="ECO:0000313" key="7">
    <source>
        <dbReference type="Proteomes" id="UP000623681"/>
    </source>
</evidence>
<feature type="domain" description="SIS" evidence="5">
    <location>
        <begin position="122"/>
        <end position="262"/>
    </location>
</feature>